<name>A0ABV7RJA1_9GAMM</name>
<comment type="caution">
    <text evidence="2">The sequence shown here is derived from an EMBL/GenBank/DDBJ whole genome shotgun (WGS) entry which is preliminary data.</text>
</comment>
<accession>A0ABV7RJA1</accession>
<dbReference type="Proteomes" id="UP001595740">
    <property type="component" value="Unassembled WGS sequence"/>
</dbReference>
<gene>
    <name evidence="2" type="ORF">ACFOLC_01435</name>
</gene>
<proteinExistence type="predicted"/>
<feature type="region of interest" description="Disordered" evidence="1">
    <location>
        <begin position="54"/>
        <end position="105"/>
    </location>
</feature>
<dbReference type="RefSeq" id="WP_386756936.1">
    <property type="nucleotide sequence ID" value="NZ_JBHRXK010000001.1"/>
</dbReference>
<keyword evidence="3" id="KW-1185">Reference proteome</keyword>
<evidence type="ECO:0000313" key="3">
    <source>
        <dbReference type="Proteomes" id="UP001595740"/>
    </source>
</evidence>
<sequence>MRAGFHTHAASQLRDQGIVLLRERVDLRLQPLIGGAQIGDGAVELVAFDVTAAAGQGDGTQGNGQSRIAEGWDNDGMSPSNDRAQRTRGNGRRAGGSRWRRMDVI</sequence>
<evidence type="ECO:0000313" key="2">
    <source>
        <dbReference type="EMBL" id="MFC3549674.1"/>
    </source>
</evidence>
<evidence type="ECO:0000256" key="1">
    <source>
        <dbReference type="SAM" id="MobiDB-lite"/>
    </source>
</evidence>
<protein>
    <submittedName>
        <fullName evidence="2">Uncharacterized protein</fullName>
    </submittedName>
</protein>
<organism evidence="2 3">
    <name type="scientific">Lysobacter cavernae</name>
    <dbReference type="NCBI Taxonomy" id="1685901"/>
    <lineage>
        <taxon>Bacteria</taxon>
        <taxon>Pseudomonadati</taxon>
        <taxon>Pseudomonadota</taxon>
        <taxon>Gammaproteobacteria</taxon>
        <taxon>Lysobacterales</taxon>
        <taxon>Lysobacteraceae</taxon>
        <taxon>Lysobacter</taxon>
    </lineage>
</organism>
<reference evidence="3" key="1">
    <citation type="journal article" date="2019" name="Int. J. Syst. Evol. Microbiol.">
        <title>The Global Catalogue of Microorganisms (GCM) 10K type strain sequencing project: providing services to taxonomists for standard genome sequencing and annotation.</title>
        <authorList>
            <consortium name="The Broad Institute Genomics Platform"/>
            <consortium name="The Broad Institute Genome Sequencing Center for Infectious Disease"/>
            <person name="Wu L."/>
            <person name="Ma J."/>
        </authorList>
    </citation>
    <scope>NUCLEOTIDE SEQUENCE [LARGE SCALE GENOMIC DNA]</scope>
    <source>
        <strain evidence="3">KCTC 42875</strain>
    </source>
</reference>
<dbReference type="EMBL" id="JBHRXK010000001">
    <property type="protein sequence ID" value="MFC3549674.1"/>
    <property type="molecule type" value="Genomic_DNA"/>
</dbReference>